<dbReference type="PANTHER" id="PTHR31377">
    <property type="entry name" value="AGMATINE DEIMINASE-RELATED"/>
    <property type="match status" value="1"/>
</dbReference>
<dbReference type="AlphaFoldDB" id="A0A0N1HH14"/>
<dbReference type="GO" id="GO:0047632">
    <property type="term" value="F:agmatine deiminase activity"/>
    <property type="evidence" value="ECO:0007669"/>
    <property type="project" value="TreeGrafter"/>
</dbReference>
<dbReference type="InterPro" id="IPR007466">
    <property type="entry name" value="Peptidyl-Arg-deiminase_porph"/>
</dbReference>
<gene>
    <name evidence="2" type="ORF">AB675_860</name>
</gene>
<dbReference type="STRING" id="1664694.A0A0N1HH14"/>
<comment type="caution">
    <text evidence="2">The sequence shown here is derived from an EMBL/GenBank/DDBJ whole genome shotgun (WGS) entry which is preliminary data.</text>
</comment>
<evidence type="ECO:0000313" key="3">
    <source>
        <dbReference type="Proteomes" id="UP000038010"/>
    </source>
</evidence>
<keyword evidence="3" id="KW-1185">Reference proteome</keyword>
<dbReference type="PANTHER" id="PTHR31377:SF0">
    <property type="entry name" value="AGMATINE DEIMINASE-RELATED"/>
    <property type="match status" value="1"/>
</dbReference>
<organism evidence="2 3">
    <name type="scientific">Cyphellophora attinorum</name>
    <dbReference type="NCBI Taxonomy" id="1664694"/>
    <lineage>
        <taxon>Eukaryota</taxon>
        <taxon>Fungi</taxon>
        <taxon>Dikarya</taxon>
        <taxon>Ascomycota</taxon>
        <taxon>Pezizomycotina</taxon>
        <taxon>Eurotiomycetes</taxon>
        <taxon>Chaetothyriomycetidae</taxon>
        <taxon>Chaetothyriales</taxon>
        <taxon>Cyphellophoraceae</taxon>
        <taxon>Cyphellophora</taxon>
    </lineage>
</organism>
<dbReference type="GO" id="GO:0009446">
    <property type="term" value="P:putrescine biosynthetic process"/>
    <property type="evidence" value="ECO:0007669"/>
    <property type="project" value="InterPro"/>
</dbReference>
<dbReference type="GeneID" id="28740939"/>
<proteinExistence type="predicted"/>
<reference evidence="2 3" key="1">
    <citation type="submission" date="2015-06" db="EMBL/GenBank/DDBJ databases">
        <title>Draft genome of the ant-associated black yeast Phialophora attae CBS 131958.</title>
        <authorList>
            <person name="Moreno L.F."/>
            <person name="Stielow B.J."/>
            <person name="de Hoog S."/>
            <person name="Vicente V.A."/>
            <person name="Weiss V.A."/>
            <person name="de Vries M."/>
            <person name="Cruz L.M."/>
            <person name="Souza E.M."/>
        </authorList>
    </citation>
    <scope>NUCLEOTIDE SEQUENCE [LARGE SCALE GENOMIC DNA]</scope>
    <source>
        <strain evidence="2 3">CBS 131958</strain>
    </source>
</reference>
<name>A0A0N1HH14_9EURO</name>
<dbReference type="VEuPathDB" id="FungiDB:AB675_860"/>
<dbReference type="SUPFAM" id="SSF55909">
    <property type="entry name" value="Pentein"/>
    <property type="match status" value="1"/>
</dbReference>
<dbReference type="OrthoDB" id="544103at2759"/>
<keyword evidence="1" id="KW-0378">Hydrolase</keyword>
<dbReference type="Pfam" id="PF04371">
    <property type="entry name" value="PAD_porph"/>
    <property type="match status" value="1"/>
</dbReference>
<protein>
    <submittedName>
        <fullName evidence="2">Agmatine deiminase</fullName>
    </submittedName>
</protein>
<dbReference type="Gene3D" id="3.75.10.10">
    <property type="entry name" value="L-arginine/glycine Amidinotransferase, Chain A"/>
    <property type="match status" value="1"/>
</dbReference>
<evidence type="ECO:0000313" key="2">
    <source>
        <dbReference type="EMBL" id="KPI45663.1"/>
    </source>
</evidence>
<evidence type="ECO:0000256" key="1">
    <source>
        <dbReference type="ARBA" id="ARBA00022801"/>
    </source>
</evidence>
<dbReference type="RefSeq" id="XP_018005626.1">
    <property type="nucleotide sequence ID" value="XM_018149070.1"/>
</dbReference>
<sequence>MGDAGPVTTEATYYQPAEHLSHSHTLTAFPNLPGCYQDAESTARARQEVINISLAISQFEPVVLFAHPDHAHVARSMIQSSADPSADITIREVEVDNLWIRDLGPVFLHSRESGRTEAAVDFNFNYWGHKAEETVDGTFARRILTSKPYSSAISRVKAGLVSEGGALEVDGQGTLMVTDTSIVNDNRNPGLSQEQIEEELKRVLGVEKVLWLKGVMALESTDWHVDAWARFVGDVRVVLSKPPRNAHPKIHEIFDDAMERLPRMTNARGNKIQVVTVDEPDQEKLDGGAIDGMVTSYVNYLLVNGGVILAKFGQDDADAKALQVIQGLFPQRKVVQVYINELPRLGGGIHCASQHVPV</sequence>
<dbReference type="GO" id="GO:0004668">
    <property type="term" value="F:protein-arginine deiminase activity"/>
    <property type="evidence" value="ECO:0007669"/>
    <property type="project" value="InterPro"/>
</dbReference>
<accession>A0A0N1HH14</accession>
<dbReference type="Proteomes" id="UP000038010">
    <property type="component" value="Unassembled WGS sequence"/>
</dbReference>
<dbReference type="EMBL" id="LFJN01000001">
    <property type="protein sequence ID" value="KPI45663.1"/>
    <property type="molecule type" value="Genomic_DNA"/>
</dbReference>